<accession>A0A814XHG4</accession>
<dbReference type="EMBL" id="CAJNOE010000437">
    <property type="protein sequence ID" value="CAF1215176.1"/>
    <property type="molecule type" value="Genomic_DNA"/>
</dbReference>
<comment type="caution">
    <text evidence="1">The sequence shown here is derived from an EMBL/GenBank/DDBJ whole genome shotgun (WGS) entry which is preliminary data.</text>
</comment>
<name>A0A814XHG4_9BILA</name>
<reference evidence="1" key="1">
    <citation type="submission" date="2021-02" db="EMBL/GenBank/DDBJ databases">
        <authorList>
            <person name="Nowell W R."/>
        </authorList>
    </citation>
    <scope>NUCLEOTIDE SEQUENCE</scope>
</reference>
<evidence type="ECO:0000313" key="4">
    <source>
        <dbReference type="EMBL" id="CAF3894586.1"/>
    </source>
</evidence>
<evidence type="ECO:0000313" key="3">
    <source>
        <dbReference type="EMBL" id="CAF3833710.1"/>
    </source>
</evidence>
<sequence>MKCLTKLTTLILNKIEANHIESIVHHLSFLPILSSLTIISINKLVNKNNIFYKLFRLSKLKYCQILIESLQCPKSLLVATNEFSTIEYLIINNEISINQLIIILSYVRQLRRLSIDNLAKPKHNRIEKDSTNLNYLINVSLKLDSVPFNQFKILMINCFRQIQLLNIAIQFIWFDVDDNEYINADR</sequence>
<evidence type="ECO:0000313" key="5">
    <source>
        <dbReference type="Proteomes" id="UP000663860"/>
    </source>
</evidence>
<dbReference type="Proteomes" id="UP000663868">
    <property type="component" value="Unassembled WGS sequence"/>
</dbReference>
<evidence type="ECO:0000313" key="2">
    <source>
        <dbReference type="EMBL" id="CAF1403275.1"/>
    </source>
</evidence>
<dbReference type="EMBL" id="CAJOAY010001368">
    <property type="protein sequence ID" value="CAF3833710.1"/>
    <property type="molecule type" value="Genomic_DNA"/>
</dbReference>
<dbReference type="EMBL" id="CAJOBB010001718">
    <property type="protein sequence ID" value="CAF3894586.1"/>
    <property type="molecule type" value="Genomic_DNA"/>
</dbReference>
<dbReference type="EMBL" id="CAJNON010000914">
    <property type="protein sequence ID" value="CAF1403275.1"/>
    <property type="molecule type" value="Genomic_DNA"/>
</dbReference>
<organism evidence="1 5">
    <name type="scientific">Adineta steineri</name>
    <dbReference type="NCBI Taxonomy" id="433720"/>
    <lineage>
        <taxon>Eukaryota</taxon>
        <taxon>Metazoa</taxon>
        <taxon>Spiralia</taxon>
        <taxon>Gnathifera</taxon>
        <taxon>Rotifera</taxon>
        <taxon>Eurotatoria</taxon>
        <taxon>Bdelloidea</taxon>
        <taxon>Adinetida</taxon>
        <taxon>Adinetidae</taxon>
        <taxon>Adineta</taxon>
    </lineage>
</organism>
<dbReference type="OrthoDB" id="10042622at2759"/>
<dbReference type="AlphaFoldDB" id="A0A814XHG4"/>
<evidence type="ECO:0000313" key="1">
    <source>
        <dbReference type="EMBL" id="CAF1215176.1"/>
    </source>
</evidence>
<protein>
    <recommendedName>
        <fullName evidence="6">F-box domain-containing protein</fullName>
    </recommendedName>
</protein>
<dbReference type="Proteomes" id="UP000663860">
    <property type="component" value="Unassembled WGS sequence"/>
</dbReference>
<dbReference type="Proteomes" id="UP000663891">
    <property type="component" value="Unassembled WGS sequence"/>
</dbReference>
<gene>
    <name evidence="1" type="ORF">IZO911_LOCUS29397</name>
    <name evidence="4" type="ORF">KXQ929_LOCUS22474</name>
    <name evidence="3" type="ORF">OKA104_LOCUS20453</name>
    <name evidence="2" type="ORF">VCS650_LOCUS36626</name>
</gene>
<proteinExistence type="predicted"/>
<dbReference type="Proteomes" id="UP000663881">
    <property type="component" value="Unassembled WGS sequence"/>
</dbReference>
<evidence type="ECO:0008006" key="6">
    <source>
        <dbReference type="Google" id="ProtNLM"/>
    </source>
</evidence>